<dbReference type="RefSeq" id="WP_122635330.1">
    <property type="nucleotide sequence ID" value="NZ_QWIU01000002.1"/>
</dbReference>
<evidence type="ECO:0000313" key="2">
    <source>
        <dbReference type="Proteomes" id="UP000278775"/>
    </source>
</evidence>
<dbReference type="AlphaFoldDB" id="A0A3M7TET8"/>
<evidence type="ECO:0008006" key="3">
    <source>
        <dbReference type="Google" id="ProtNLM"/>
    </source>
</evidence>
<dbReference type="OrthoDB" id="1119824at2"/>
<evidence type="ECO:0000313" key="1">
    <source>
        <dbReference type="EMBL" id="RNA61159.1"/>
    </source>
</evidence>
<accession>A0A3M7TET8</accession>
<name>A0A3M7TET8_9FLAO</name>
<dbReference type="EMBL" id="QWIU01000002">
    <property type="protein sequence ID" value="RNA61159.1"/>
    <property type="molecule type" value="Genomic_DNA"/>
</dbReference>
<reference evidence="1 2" key="1">
    <citation type="submission" date="2018-08" db="EMBL/GenBank/DDBJ databases">
        <title>Chryseobacterium nematophagum: a novel matrix digesting pathogen of nematodes.</title>
        <authorList>
            <person name="Page A."/>
            <person name="Roberts M."/>
            <person name="Felix M.-A."/>
            <person name="Weir W."/>
        </authorList>
    </citation>
    <scope>NUCLEOTIDE SEQUENCE [LARGE SCALE GENOMIC DNA]</scope>
    <source>
        <strain evidence="1 2">JUb129</strain>
    </source>
</reference>
<comment type="caution">
    <text evidence="1">The sequence shown here is derived from an EMBL/GenBank/DDBJ whole genome shotgun (WGS) entry which is preliminary data.</text>
</comment>
<sequence>MITDQELLKLLLPEFLVQHFDIAKVETQQTELHIYFEEKAIVPKEYSDRFQKLYPPIIPIDCNYKYQFGILRVVLCE</sequence>
<proteinExistence type="predicted"/>
<gene>
    <name evidence="1" type="ORF">D1631_04015</name>
</gene>
<dbReference type="Proteomes" id="UP000278775">
    <property type="component" value="Unassembled WGS sequence"/>
</dbReference>
<organism evidence="1 2">
    <name type="scientific">Chryseobacterium nematophagum</name>
    <dbReference type="NCBI Taxonomy" id="2305228"/>
    <lineage>
        <taxon>Bacteria</taxon>
        <taxon>Pseudomonadati</taxon>
        <taxon>Bacteroidota</taxon>
        <taxon>Flavobacteriia</taxon>
        <taxon>Flavobacteriales</taxon>
        <taxon>Weeksellaceae</taxon>
        <taxon>Chryseobacterium group</taxon>
        <taxon>Chryseobacterium</taxon>
    </lineage>
</organism>
<protein>
    <recommendedName>
        <fullName evidence="3">Transposase</fullName>
    </recommendedName>
</protein>